<proteinExistence type="predicted"/>
<sequence length="167" mass="18667">MLAETIMRSFAAEICFLSRSVRVVIERRGVEAQLSVSWRLDRMRRSTHAGDLPHIPRSPLSGIPGTHGTPIPASASLIQATIRSQTKYQSRPRFHPRARLSTHKLEAYYHHSFVLQHQTSHSETPPGAPPRQPPSKIAPAWHSHSHKESVCTDGGCFLLLRPGSRDC</sequence>
<dbReference type="AlphaFoldDB" id="A0A6G1I5R5"/>
<accession>A0A6G1I5R5</accession>
<dbReference type="EMBL" id="ML996689">
    <property type="protein sequence ID" value="KAF2403409.1"/>
    <property type="molecule type" value="Genomic_DNA"/>
</dbReference>
<evidence type="ECO:0000313" key="2">
    <source>
        <dbReference type="EMBL" id="KAF2403409.1"/>
    </source>
</evidence>
<protein>
    <submittedName>
        <fullName evidence="2">Uncharacterized protein</fullName>
    </submittedName>
</protein>
<name>A0A6G1I5R5_9PEZI</name>
<feature type="region of interest" description="Disordered" evidence="1">
    <location>
        <begin position="116"/>
        <end position="141"/>
    </location>
</feature>
<gene>
    <name evidence="2" type="ORF">EJ06DRAFT_276613</name>
</gene>
<evidence type="ECO:0000313" key="3">
    <source>
        <dbReference type="Proteomes" id="UP000799640"/>
    </source>
</evidence>
<organism evidence="2 3">
    <name type="scientific">Trichodelitschia bisporula</name>
    <dbReference type="NCBI Taxonomy" id="703511"/>
    <lineage>
        <taxon>Eukaryota</taxon>
        <taxon>Fungi</taxon>
        <taxon>Dikarya</taxon>
        <taxon>Ascomycota</taxon>
        <taxon>Pezizomycotina</taxon>
        <taxon>Dothideomycetes</taxon>
        <taxon>Dothideomycetes incertae sedis</taxon>
        <taxon>Phaeotrichales</taxon>
        <taxon>Phaeotrichaceae</taxon>
        <taxon>Trichodelitschia</taxon>
    </lineage>
</organism>
<evidence type="ECO:0000256" key="1">
    <source>
        <dbReference type="SAM" id="MobiDB-lite"/>
    </source>
</evidence>
<reference evidence="2" key="1">
    <citation type="journal article" date="2020" name="Stud. Mycol.">
        <title>101 Dothideomycetes genomes: a test case for predicting lifestyles and emergence of pathogens.</title>
        <authorList>
            <person name="Haridas S."/>
            <person name="Albert R."/>
            <person name="Binder M."/>
            <person name="Bloem J."/>
            <person name="Labutti K."/>
            <person name="Salamov A."/>
            <person name="Andreopoulos B."/>
            <person name="Baker S."/>
            <person name="Barry K."/>
            <person name="Bills G."/>
            <person name="Bluhm B."/>
            <person name="Cannon C."/>
            <person name="Castanera R."/>
            <person name="Culley D."/>
            <person name="Daum C."/>
            <person name="Ezra D."/>
            <person name="Gonzalez J."/>
            <person name="Henrissat B."/>
            <person name="Kuo A."/>
            <person name="Liang C."/>
            <person name="Lipzen A."/>
            <person name="Lutzoni F."/>
            <person name="Magnuson J."/>
            <person name="Mondo S."/>
            <person name="Nolan M."/>
            <person name="Ohm R."/>
            <person name="Pangilinan J."/>
            <person name="Park H.-J."/>
            <person name="Ramirez L."/>
            <person name="Alfaro M."/>
            <person name="Sun H."/>
            <person name="Tritt A."/>
            <person name="Yoshinaga Y."/>
            <person name="Zwiers L.-H."/>
            <person name="Turgeon B."/>
            <person name="Goodwin S."/>
            <person name="Spatafora J."/>
            <person name="Crous P."/>
            <person name="Grigoriev I."/>
        </authorList>
    </citation>
    <scope>NUCLEOTIDE SEQUENCE</scope>
    <source>
        <strain evidence="2">CBS 262.69</strain>
    </source>
</reference>
<keyword evidence="3" id="KW-1185">Reference proteome</keyword>
<dbReference type="Proteomes" id="UP000799640">
    <property type="component" value="Unassembled WGS sequence"/>
</dbReference>